<dbReference type="Gene3D" id="3.40.50.10320">
    <property type="entry name" value="LmbE-like"/>
    <property type="match status" value="1"/>
</dbReference>
<proteinExistence type="predicted"/>
<dbReference type="InterPro" id="IPR003737">
    <property type="entry name" value="GlcNAc_PI_deacetylase-related"/>
</dbReference>
<dbReference type="GO" id="GO:0016137">
    <property type="term" value="P:glycoside metabolic process"/>
    <property type="evidence" value="ECO:0007669"/>
    <property type="project" value="UniProtKB-ARBA"/>
</dbReference>
<dbReference type="AlphaFoldDB" id="A0A1V0UJ03"/>
<evidence type="ECO:0000313" key="2">
    <source>
        <dbReference type="EMBL" id="ARF65235.1"/>
    </source>
</evidence>
<dbReference type="InterPro" id="IPR024078">
    <property type="entry name" value="LmbE-like_dom_sf"/>
</dbReference>
<evidence type="ECO:0000313" key="3">
    <source>
        <dbReference type="Proteomes" id="UP000192445"/>
    </source>
</evidence>
<dbReference type="Proteomes" id="UP000192445">
    <property type="component" value="Chromosome"/>
</dbReference>
<dbReference type="SUPFAM" id="SSF102588">
    <property type="entry name" value="LmbE-like"/>
    <property type="match status" value="1"/>
</dbReference>
<organism evidence="2 3">
    <name type="scientific">Streptomyces violaceoruber</name>
    <dbReference type="NCBI Taxonomy" id="1935"/>
    <lineage>
        <taxon>Bacteria</taxon>
        <taxon>Bacillati</taxon>
        <taxon>Actinomycetota</taxon>
        <taxon>Actinomycetes</taxon>
        <taxon>Kitasatosporales</taxon>
        <taxon>Streptomycetaceae</taxon>
        <taxon>Streptomyces</taxon>
        <taxon>Streptomyces violaceoruber group</taxon>
    </lineage>
</organism>
<protein>
    <submittedName>
        <fullName evidence="2">PIG-L family deacetylase</fullName>
    </submittedName>
</protein>
<gene>
    <name evidence="2" type="ORF">B1H20_30355</name>
</gene>
<sequence length="250" mass="26579">MPAAVPPPWRTVVISPHFDDAALSLAGLLPALPGPLAVVTVHGGAPAPGLPVSGWDALCGFGSAREAYEARRSEDARSCALLGAEQVLIDHPDGPYVREGDEPAGLDPLLRSLAPGTRVLVPLATNQPDHEAVRLRAQRVLAEAGAPEPWVYADLPYTGHLPEWGTPGASAALAASEKWGTAYQRLDRTHRLTVRHELTLSDEQWAAKREAVLCHASQLAALAPAHGAFLDREGPLRTELIWSAEPRATA</sequence>
<dbReference type="RefSeq" id="WP_030113719.1">
    <property type="nucleotide sequence ID" value="NZ_CP020570.1"/>
</dbReference>
<name>A0A1V0UJ03_STRVN</name>
<dbReference type="OrthoDB" id="4292085at2"/>
<dbReference type="STRING" id="1935.B1H20_30355"/>
<dbReference type="Pfam" id="PF02585">
    <property type="entry name" value="PIG-L"/>
    <property type="match status" value="1"/>
</dbReference>
<dbReference type="KEGG" id="svu:B1H20_30355"/>
<reference evidence="2 3" key="1">
    <citation type="submission" date="2017-03" db="EMBL/GenBank/DDBJ databases">
        <title>Complete Genome Sequence of a natural compounds producer, Streptomyces violaceus S21.</title>
        <authorList>
            <person name="Zhong C."/>
            <person name="Zhao Z."/>
            <person name="Fu J."/>
            <person name="Zong G."/>
            <person name="Qin R."/>
            <person name="Cao G."/>
        </authorList>
    </citation>
    <scope>NUCLEOTIDE SEQUENCE [LARGE SCALE GENOMIC DNA]</scope>
    <source>
        <strain evidence="2 3">S21</strain>
    </source>
</reference>
<keyword evidence="1" id="KW-0862">Zinc</keyword>
<dbReference type="GeneID" id="63983859"/>
<accession>A0A1V0UJ03</accession>
<evidence type="ECO:0000256" key="1">
    <source>
        <dbReference type="ARBA" id="ARBA00022833"/>
    </source>
</evidence>
<dbReference type="EMBL" id="CP020570">
    <property type="protein sequence ID" value="ARF65235.1"/>
    <property type="molecule type" value="Genomic_DNA"/>
</dbReference>